<evidence type="ECO:0000313" key="1">
    <source>
        <dbReference type="EMBL" id="RHD70932.1"/>
    </source>
</evidence>
<gene>
    <name evidence="1" type="ORF">DW782_21085</name>
</gene>
<name>A0A3R6FYM9_PARDI</name>
<proteinExistence type="predicted"/>
<reference evidence="1 2" key="1">
    <citation type="submission" date="2018-08" db="EMBL/GenBank/DDBJ databases">
        <title>A genome reference for cultivated species of the human gut microbiota.</title>
        <authorList>
            <person name="Zou Y."/>
            <person name="Xue W."/>
            <person name="Luo G."/>
        </authorList>
    </citation>
    <scope>NUCLEOTIDE SEQUENCE [LARGE SCALE GENOMIC DNA]</scope>
    <source>
        <strain evidence="1 2">AM30-4</strain>
    </source>
</reference>
<evidence type="ECO:0000313" key="2">
    <source>
        <dbReference type="Proteomes" id="UP000284660"/>
    </source>
</evidence>
<accession>A0A3R6FYM9</accession>
<comment type="caution">
    <text evidence="1">The sequence shown here is derived from an EMBL/GenBank/DDBJ whole genome shotgun (WGS) entry which is preliminary data.</text>
</comment>
<dbReference type="Proteomes" id="UP000284660">
    <property type="component" value="Unassembled WGS sequence"/>
</dbReference>
<feature type="non-terminal residue" evidence="1">
    <location>
        <position position="1"/>
    </location>
</feature>
<sequence>RMKEIVPEFKSQHSKYEVLDK</sequence>
<organism evidence="1 2">
    <name type="scientific">Parabacteroides distasonis</name>
    <dbReference type="NCBI Taxonomy" id="823"/>
    <lineage>
        <taxon>Bacteria</taxon>
        <taxon>Pseudomonadati</taxon>
        <taxon>Bacteroidota</taxon>
        <taxon>Bacteroidia</taxon>
        <taxon>Bacteroidales</taxon>
        <taxon>Tannerellaceae</taxon>
        <taxon>Parabacteroides</taxon>
    </lineage>
</organism>
<dbReference type="EMBL" id="QSJN01000022">
    <property type="protein sequence ID" value="RHD70932.1"/>
    <property type="molecule type" value="Genomic_DNA"/>
</dbReference>
<protein>
    <submittedName>
        <fullName evidence="1">Nucleoside-diphosphate sugar epimerase</fullName>
    </submittedName>
</protein>
<dbReference type="AlphaFoldDB" id="A0A3R6FYM9"/>